<comment type="similarity">
    <text evidence="1">Belongs to the UbiT family.</text>
</comment>
<keyword evidence="4" id="KW-1185">Reference proteome</keyword>
<feature type="domain" description="SCP2" evidence="2">
    <location>
        <begin position="58"/>
        <end position="154"/>
    </location>
</feature>
<evidence type="ECO:0000313" key="4">
    <source>
        <dbReference type="Proteomes" id="UP001501565"/>
    </source>
</evidence>
<name>A0ABP7M564_9GAMM</name>
<evidence type="ECO:0000256" key="1">
    <source>
        <dbReference type="HAMAP-Rule" id="MF_02231"/>
    </source>
</evidence>
<dbReference type="Pfam" id="PF02036">
    <property type="entry name" value="SCP2"/>
    <property type="match status" value="1"/>
</dbReference>
<organism evidence="3 4">
    <name type="scientific">Litoribacillus peritrichatus</name>
    <dbReference type="NCBI Taxonomy" id="718191"/>
    <lineage>
        <taxon>Bacteria</taxon>
        <taxon>Pseudomonadati</taxon>
        <taxon>Pseudomonadota</taxon>
        <taxon>Gammaproteobacteria</taxon>
        <taxon>Oceanospirillales</taxon>
        <taxon>Oceanospirillaceae</taxon>
        <taxon>Litoribacillus</taxon>
    </lineage>
</organism>
<protein>
    <recommendedName>
        <fullName evidence="1">Ubiquinone biosynthesis accessory factor UbiT</fullName>
    </recommendedName>
</protein>
<dbReference type="Proteomes" id="UP001501565">
    <property type="component" value="Unassembled WGS sequence"/>
</dbReference>
<keyword evidence="1" id="KW-0831">Ubiquinone biosynthesis</keyword>
<evidence type="ECO:0000259" key="2">
    <source>
        <dbReference type="Pfam" id="PF02036"/>
    </source>
</evidence>
<sequence length="209" mass="23526">MLPINFANLAHQLARPNQLIRRLPTPIDVVKRPAYYAAAPVRHTPEALQRVVLQKALNEVLKEAIKEGDFDALIDRKVKITITDAQFSWCLGLDQNRKLIITHSPNADTEIRGNSSALIKILSREIDPDTLFFQRQLLILGDTELGHEVKNLLDAIDPAQMPKAVRVLQDQILPKVIQFQNWAMKSVNSVSDALNHQEPLMTTSPAKHP</sequence>
<proteinExistence type="inferred from homology"/>
<dbReference type="InterPro" id="IPR016830">
    <property type="entry name" value="UbiT"/>
</dbReference>
<comment type="function">
    <text evidence="1">Required for O(2)-independent ubiquinone (coenzyme Q) biosynthesis. Likely functions as an accessory factor.</text>
</comment>
<evidence type="ECO:0000313" key="3">
    <source>
        <dbReference type="EMBL" id="GAA3915379.1"/>
    </source>
</evidence>
<dbReference type="SUPFAM" id="SSF55718">
    <property type="entry name" value="SCP-like"/>
    <property type="match status" value="1"/>
</dbReference>
<dbReference type="EMBL" id="BAABBN010000004">
    <property type="protein sequence ID" value="GAA3915379.1"/>
    <property type="molecule type" value="Genomic_DNA"/>
</dbReference>
<comment type="caution">
    <text evidence="3">The sequence shown here is derived from an EMBL/GenBank/DDBJ whole genome shotgun (WGS) entry which is preliminary data.</text>
</comment>
<gene>
    <name evidence="1" type="primary">ubiT</name>
    <name evidence="3" type="ORF">GCM10022277_07460</name>
</gene>
<dbReference type="InterPro" id="IPR003033">
    <property type="entry name" value="SCP2_sterol-bd_dom"/>
</dbReference>
<dbReference type="RefSeq" id="WP_344795622.1">
    <property type="nucleotide sequence ID" value="NZ_BAABBN010000004.1"/>
</dbReference>
<dbReference type="HAMAP" id="MF_02231">
    <property type="entry name" value="UbiT"/>
    <property type="match status" value="1"/>
</dbReference>
<dbReference type="InterPro" id="IPR036527">
    <property type="entry name" value="SCP2_sterol-bd_dom_sf"/>
</dbReference>
<reference evidence="4" key="1">
    <citation type="journal article" date="2019" name="Int. J. Syst. Evol. Microbiol.">
        <title>The Global Catalogue of Microorganisms (GCM) 10K type strain sequencing project: providing services to taxonomists for standard genome sequencing and annotation.</title>
        <authorList>
            <consortium name="The Broad Institute Genomics Platform"/>
            <consortium name="The Broad Institute Genome Sequencing Center for Infectious Disease"/>
            <person name="Wu L."/>
            <person name="Ma J."/>
        </authorList>
    </citation>
    <scope>NUCLEOTIDE SEQUENCE [LARGE SCALE GENOMIC DNA]</scope>
    <source>
        <strain evidence="4">JCM 17551</strain>
    </source>
</reference>
<comment type="pathway">
    <text evidence="1">Cofactor biosynthesis; ubiquinone biosynthesis.</text>
</comment>
<dbReference type="Gene3D" id="3.30.1050.10">
    <property type="entry name" value="SCP2 sterol-binding domain"/>
    <property type="match status" value="1"/>
</dbReference>
<accession>A0ABP7M564</accession>